<comment type="subunit">
    <text evidence="3 10">Monomer.</text>
</comment>
<dbReference type="Pfam" id="PF00075">
    <property type="entry name" value="RNase_H"/>
    <property type="match status" value="1"/>
</dbReference>
<dbReference type="GO" id="GO:0004523">
    <property type="term" value="F:RNA-DNA hybrid ribonuclease activity"/>
    <property type="evidence" value="ECO:0007669"/>
    <property type="project" value="UniProtKB-UniRule"/>
</dbReference>
<comment type="function">
    <text evidence="10">Endonuclease that specifically degrades the RNA of RNA-DNA hybrids.</text>
</comment>
<comment type="catalytic activity">
    <reaction evidence="1 10">
        <text>Endonucleolytic cleavage to 5'-phosphomonoester.</text>
        <dbReference type="EC" id="3.1.26.4"/>
    </reaction>
</comment>
<feature type="binding site" evidence="10">
    <location>
        <position position="14"/>
    </location>
    <ligand>
        <name>Mg(2+)</name>
        <dbReference type="ChEBI" id="CHEBI:18420"/>
        <label>2</label>
    </ligand>
</feature>
<evidence type="ECO:0000256" key="3">
    <source>
        <dbReference type="ARBA" id="ARBA00011245"/>
    </source>
</evidence>
<dbReference type="InterPro" id="IPR036397">
    <property type="entry name" value="RNaseH_sf"/>
</dbReference>
<evidence type="ECO:0000313" key="12">
    <source>
        <dbReference type="EMBL" id="OGI96925.1"/>
    </source>
</evidence>
<feature type="binding site" evidence="10">
    <location>
        <position position="89"/>
    </location>
    <ligand>
        <name>Mg(2+)</name>
        <dbReference type="ChEBI" id="CHEBI:18420"/>
        <label>1</label>
    </ligand>
</feature>
<dbReference type="HAMAP" id="MF_00042">
    <property type="entry name" value="RNase_H"/>
    <property type="match status" value="1"/>
</dbReference>
<evidence type="ECO:0000256" key="8">
    <source>
        <dbReference type="ARBA" id="ARBA00022801"/>
    </source>
</evidence>
<evidence type="ECO:0000256" key="7">
    <source>
        <dbReference type="ARBA" id="ARBA00022759"/>
    </source>
</evidence>
<feature type="binding site" evidence="10">
    <location>
        <position position="158"/>
    </location>
    <ligand>
        <name>Mg(2+)</name>
        <dbReference type="ChEBI" id="CHEBI:18420"/>
        <label>2</label>
    </ligand>
</feature>
<reference evidence="12 13" key="1">
    <citation type="journal article" date="2016" name="Nat. Commun.">
        <title>Thousands of microbial genomes shed light on interconnected biogeochemical processes in an aquifer system.</title>
        <authorList>
            <person name="Anantharaman K."/>
            <person name="Brown C.T."/>
            <person name="Hug L.A."/>
            <person name="Sharon I."/>
            <person name="Castelle C.J."/>
            <person name="Probst A.J."/>
            <person name="Thomas B.C."/>
            <person name="Singh A."/>
            <person name="Wilkins M.J."/>
            <person name="Karaoz U."/>
            <person name="Brodie E.L."/>
            <person name="Williams K.H."/>
            <person name="Hubbard S.S."/>
            <person name="Banfield J.F."/>
        </authorList>
    </citation>
    <scope>NUCLEOTIDE SEQUENCE [LARGE SCALE GENOMIC DNA]</scope>
</reference>
<dbReference type="Gene3D" id="3.30.420.10">
    <property type="entry name" value="Ribonuclease H-like superfamily/Ribonuclease H"/>
    <property type="match status" value="1"/>
</dbReference>
<accession>A0A1F6XS33</accession>
<dbReference type="Proteomes" id="UP000177195">
    <property type="component" value="Unassembled WGS sequence"/>
</dbReference>
<feature type="domain" description="RNase H type-1" evidence="11">
    <location>
        <begin position="5"/>
        <end position="166"/>
    </location>
</feature>
<proteinExistence type="inferred from homology"/>
<dbReference type="PANTHER" id="PTHR10642:SF26">
    <property type="entry name" value="RIBONUCLEASE H1"/>
    <property type="match status" value="1"/>
</dbReference>
<name>A0A1F6XS33_9BACT</name>
<protein>
    <recommendedName>
        <fullName evidence="4 10">Ribonuclease H</fullName>
        <shortName evidence="10">RNase H</shortName>
        <ecNumber evidence="4 10">3.1.26.4</ecNumber>
    </recommendedName>
</protein>
<keyword evidence="7 10" id="KW-0255">Endonuclease</keyword>
<comment type="cofactor">
    <cofactor evidence="10">
        <name>Mg(2+)</name>
        <dbReference type="ChEBI" id="CHEBI:18420"/>
    </cofactor>
    <text evidence="10">Binds 1 Mg(2+) ion per subunit. May bind a second metal ion at a regulatory site, or after substrate binding.</text>
</comment>
<feature type="binding site" evidence="10">
    <location>
        <position position="14"/>
    </location>
    <ligand>
        <name>Mg(2+)</name>
        <dbReference type="ChEBI" id="CHEBI:18420"/>
        <label>1</label>
    </ligand>
</feature>
<dbReference type="InterPro" id="IPR012337">
    <property type="entry name" value="RNaseH-like_sf"/>
</dbReference>
<dbReference type="PANTHER" id="PTHR10642">
    <property type="entry name" value="RIBONUCLEASE H1"/>
    <property type="match status" value="1"/>
</dbReference>
<dbReference type="EC" id="3.1.26.4" evidence="4 10"/>
<dbReference type="AlphaFoldDB" id="A0A1F6XS33"/>
<dbReference type="EMBL" id="MFVN01000025">
    <property type="protein sequence ID" value="OGI96925.1"/>
    <property type="molecule type" value="Genomic_DNA"/>
</dbReference>
<evidence type="ECO:0000256" key="2">
    <source>
        <dbReference type="ARBA" id="ARBA00005300"/>
    </source>
</evidence>
<feature type="binding site" evidence="10">
    <location>
        <position position="65"/>
    </location>
    <ligand>
        <name>Mg(2+)</name>
        <dbReference type="ChEBI" id="CHEBI:18420"/>
        <label>1</label>
    </ligand>
</feature>
<comment type="caution">
    <text evidence="12">The sequence shown here is derived from an EMBL/GenBank/DDBJ whole genome shotgun (WGS) entry which is preliminary data.</text>
</comment>
<evidence type="ECO:0000313" key="13">
    <source>
        <dbReference type="Proteomes" id="UP000177195"/>
    </source>
</evidence>
<gene>
    <name evidence="10" type="primary">rnhA</name>
    <name evidence="12" type="ORF">A3I25_02220</name>
</gene>
<organism evidence="12 13">
    <name type="scientific">Candidatus Nomurabacteria bacterium RIFCSPLOWO2_02_FULL_42_17</name>
    <dbReference type="NCBI Taxonomy" id="1801789"/>
    <lineage>
        <taxon>Bacteria</taxon>
        <taxon>Candidatus Nomuraibacteriota</taxon>
    </lineage>
</organism>
<keyword evidence="10" id="KW-0963">Cytoplasm</keyword>
<dbReference type="CDD" id="cd09278">
    <property type="entry name" value="RNase_HI_prokaryote_like"/>
    <property type="match status" value="1"/>
</dbReference>
<dbReference type="InterPro" id="IPR050092">
    <property type="entry name" value="RNase_H"/>
</dbReference>
<evidence type="ECO:0000256" key="1">
    <source>
        <dbReference type="ARBA" id="ARBA00000077"/>
    </source>
</evidence>
<dbReference type="PROSITE" id="PS50879">
    <property type="entry name" value="RNASE_H_1"/>
    <property type="match status" value="1"/>
</dbReference>
<keyword evidence="9 10" id="KW-0460">Magnesium</keyword>
<evidence type="ECO:0000256" key="10">
    <source>
        <dbReference type="HAMAP-Rule" id="MF_00042"/>
    </source>
</evidence>
<evidence type="ECO:0000259" key="11">
    <source>
        <dbReference type="PROSITE" id="PS50879"/>
    </source>
</evidence>
<dbReference type="GO" id="GO:0005737">
    <property type="term" value="C:cytoplasm"/>
    <property type="evidence" value="ECO:0007669"/>
    <property type="project" value="UniProtKB-SubCell"/>
</dbReference>
<evidence type="ECO:0000256" key="9">
    <source>
        <dbReference type="ARBA" id="ARBA00022842"/>
    </source>
</evidence>
<dbReference type="SUPFAM" id="SSF53098">
    <property type="entry name" value="Ribonuclease H-like"/>
    <property type="match status" value="1"/>
</dbReference>
<evidence type="ECO:0000256" key="6">
    <source>
        <dbReference type="ARBA" id="ARBA00022723"/>
    </source>
</evidence>
<dbReference type="InterPro" id="IPR002156">
    <property type="entry name" value="RNaseH_domain"/>
</dbReference>
<dbReference type="GO" id="GO:0043137">
    <property type="term" value="P:DNA replication, removal of RNA primer"/>
    <property type="evidence" value="ECO:0007669"/>
    <property type="project" value="TreeGrafter"/>
</dbReference>
<dbReference type="GO" id="GO:0000287">
    <property type="term" value="F:magnesium ion binding"/>
    <property type="evidence" value="ECO:0007669"/>
    <property type="project" value="UniProtKB-UniRule"/>
</dbReference>
<evidence type="ECO:0000256" key="5">
    <source>
        <dbReference type="ARBA" id="ARBA00022722"/>
    </source>
</evidence>
<dbReference type="GO" id="GO:0003676">
    <property type="term" value="F:nucleic acid binding"/>
    <property type="evidence" value="ECO:0007669"/>
    <property type="project" value="InterPro"/>
</dbReference>
<comment type="subcellular location">
    <subcellularLocation>
        <location evidence="10">Cytoplasm</location>
    </subcellularLocation>
</comment>
<dbReference type="InterPro" id="IPR022892">
    <property type="entry name" value="RNaseHI"/>
</dbReference>
<keyword evidence="5 10" id="KW-0540">Nuclease</keyword>
<keyword evidence="8 10" id="KW-0378">Hydrolase</keyword>
<comment type="similarity">
    <text evidence="2 10">Belongs to the RNase H family.</text>
</comment>
<evidence type="ECO:0000256" key="4">
    <source>
        <dbReference type="ARBA" id="ARBA00012180"/>
    </source>
</evidence>
<keyword evidence="6 10" id="KW-0479">Metal-binding</keyword>
<sequence length="189" mass="21404">MNEDKKEKIIIYTDGSSSGNPGPGGWAAVILFHPHPASPLLRGRSKEGVFEIGGGEKMTTNNRMELTAVIKALDYFTNFKNFKFIIHTDAEYVLKGITQWARNWQKNGWRTKNRKPVLNQDLWRELIELDLKIKQSGNSIEWKLVLAHTGVVLNERCDKIAVGFSLGGHPDPFRGTLADYQKFLGHKIL</sequence>